<evidence type="ECO:0000313" key="4">
    <source>
        <dbReference type="EMBL" id="TMM45082.1"/>
    </source>
</evidence>
<proteinExistence type="inferred from homology"/>
<organism evidence="4 5">
    <name type="scientific">Colwellia ponticola</name>
    <dbReference type="NCBI Taxonomy" id="2304625"/>
    <lineage>
        <taxon>Bacteria</taxon>
        <taxon>Pseudomonadati</taxon>
        <taxon>Pseudomonadota</taxon>
        <taxon>Gammaproteobacteria</taxon>
        <taxon>Alteromonadales</taxon>
        <taxon>Colwelliaceae</taxon>
        <taxon>Colwellia</taxon>
    </lineage>
</organism>
<comment type="similarity">
    <text evidence="1 3">Belongs to the BolA/IbaG family.</text>
</comment>
<dbReference type="InterPro" id="IPR036065">
    <property type="entry name" value="BolA-like_sf"/>
</dbReference>
<evidence type="ECO:0000256" key="3">
    <source>
        <dbReference type="RuleBase" id="RU003860"/>
    </source>
</evidence>
<dbReference type="EMBL" id="SZVP01000008">
    <property type="protein sequence ID" value="TMM45082.1"/>
    <property type="molecule type" value="Genomic_DNA"/>
</dbReference>
<dbReference type="SUPFAM" id="SSF82657">
    <property type="entry name" value="BolA-like"/>
    <property type="match status" value="1"/>
</dbReference>
<evidence type="ECO:0000256" key="2">
    <source>
        <dbReference type="ARBA" id="ARBA00074073"/>
    </source>
</evidence>
<dbReference type="FunFam" id="3.30.300.90:FF:000001">
    <property type="entry name" value="Transcriptional regulator BolA"/>
    <property type="match status" value="1"/>
</dbReference>
<name>A0A8H2PMH9_9GAMM</name>
<dbReference type="InterPro" id="IPR002634">
    <property type="entry name" value="BolA"/>
</dbReference>
<dbReference type="Proteomes" id="UP000307702">
    <property type="component" value="Unassembled WGS sequence"/>
</dbReference>
<dbReference type="PANTHER" id="PTHR46229">
    <property type="entry name" value="BOLA TRANSCRIPTION REGULATOR"/>
    <property type="match status" value="1"/>
</dbReference>
<keyword evidence="5" id="KW-1185">Reference proteome</keyword>
<protein>
    <recommendedName>
        <fullName evidence="2">DNA-binding transcriptional regulator BolA</fullName>
    </recommendedName>
</protein>
<dbReference type="OrthoDB" id="9801469at2"/>
<sequence>MTVAAVIEKKLLDAFQPLHLELINESNNHNVPPGSESHFKVVIVANAFENERLIKRHRLVNSVLSQELAEKIHALALHTYTQTEWQALHGGNTPSSPKCLGGGK</sequence>
<dbReference type="Gene3D" id="3.30.300.90">
    <property type="entry name" value="BolA-like"/>
    <property type="match status" value="1"/>
</dbReference>
<comment type="caution">
    <text evidence="4">The sequence shown here is derived from an EMBL/GenBank/DDBJ whole genome shotgun (WGS) entry which is preliminary data.</text>
</comment>
<dbReference type="PANTHER" id="PTHR46229:SF2">
    <property type="entry name" value="BOLA-LIKE PROTEIN 1"/>
    <property type="match status" value="1"/>
</dbReference>
<dbReference type="InterPro" id="IPR050961">
    <property type="entry name" value="BolA/IbaG_stress_morph_reg"/>
</dbReference>
<dbReference type="AlphaFoldDB" id="A0A8H2PMH9"/>
<reference evidence="4 5" key="1">
    <citation type="submission" date="2019-05" db="EMBL/GenBank/DDBJ databases">
        <title>Colwellia ponticola sp. nov., isolated from seawater.</title>
        <authorList>
            <person name="Yoon J.-H."/>
        </authorList>
    </citation>
    <scope>NUCLEOTIDE SEQUENCE [LARGE SCALE GENOMIC DNA]</scope>
    <source>
        <strain evidence="4 5">OISW-25</strain>
    </source>
</reference>
<evidence type="ECO:0000313" key="5">
    <source>
        <dbReference type="Proteomes" id="UP000307702"/>
    </source>
</evidence>
<dbReference type="GO" id="GO:1990229">
    <property type="term" value="C:iron-sulfur cluster assembly complex"/>
    <property type="evidence" value="ECO:0007669"/>
    <property type="project" value="UniProtKB-ARBA"/>
</dbReference>
<gene>
    <name evidence="4" type="ORF">FCS21_09945</name>
</gene>
<dbReference type="RefSeq" id="WP_118056093.1">
    <property type="nucleotide sequence ID" value="NZ_SZVP01000008.1"/>
</dbReference>
<dbReference type="PIRSF" id="PIRSF003113">
    <property type="entry name" value="BolA"/>
    <property type="match status" value="1"/>
</dbReference>
<accession>A0A8H2PMH9</accession>
<dbReference type="GO" id="GO:0005829">
    <property type="term" value="C:cytosol"/>
    <property type="evidence" value="ECO:0007669"/>
    <property type="project" value="TreeGrafter"/>
</dbReference>
<dbReference type="Pfam" id="PF01722">
    <property type="entry name" value="BolA"/>
    <property type="match status" value="1"/>
</dbReference>
<dbReference type="GO" id="GO:0006351">
    <property type="term" value="P:DNA-templated transcription"/>
    <property type="evidence" value="ECO:0007669"/>
    <property type="project" value="TreeGrafter"/>
</dbReference>
<evidence type="ECO:0000256" key="1">
    <source>
        <dbReference type="ARBA" id="ARBA00005578"/>
    </source>
</evidence>